<reference evidence="1" key="1">
    <citation type="journal article" date="2019" name="Sci. Rep.">
        <title>Draft genome of Tanacetum cinerariifolium, the natural source of mosquito coil.</title>
        <authorList>
            <person name="Yamashiro T."/>
            <person name="Shiraishi A."/>
            <person name="Satake H."/>
            <person name="Nakayama K."/>
        </authorList>
    </citation>
    <scope>NUCLEOTIDE SEQUENCE</scope>
</reference>
<dbReference type="EMBL" id="BKCJ011355867">
    <property type="protein sequence ID" value="GFD24869.1"/>
    <property type="molecule type" value="Genomic_DNA"/>
</dbReference>
<feature type="non-terminal residue" evidence="1">
    <location>
        <position position="1"/>
    </location>
</feature>
<evidence type="ECO:0000313" key="1">
    <source>
        <dbReference type="EMBL" id="GFD24869.1"/>
    </source>
</evidence>
<keyword evidence="1" id="KW-0121">Carboxypeptidase</keyword>
<accession>A0A699UUL4</accession>
<keyword evidence="1" id="KW-0378">Hydrolase</keyword>
<protein>
    <submittedName>
        <fullName evidence="1">Serine carboxypeptidase-like 46</fullName>
    </submittedName>
</protein>
<name>A0A699UUL4_TANCI</name>
<gene>
    <name evidence="1" type="ORF">Tci_896838</name>
</gene>
<sequence length="92" mass="10228">IGNPLLDIDISVLAGDYLWAHGAISDKTLMLEKTVCNDSTYLRERDVQIALHANTTDLPYPWDFCVGPLAYQEQNLEIDVIPLISDLIKAGL</sequence>
<dbReference type="AlphaFoldDB" id="A0A699UUL4"/>
<proteinExistence type="predicted"/>
<dbReference type="GO" id="GO:0004180">
    <property type="term" value="F:carboxypeptidase activity"/>
    <property type="evidence" value="ECO:0007669"/>
    <property type="project" value="UniProtKB-KW"/>
</dbReference>
<comment type="caution">
    <text evidence="1">The sequence shown here is derived from an EMBL/GenBank/DDBJ whole genome shotgun (WGS) entry which is preliminary data.</text>
</comment>
<dbReference type="Gene3D" id="6.10.250.940">
    <property type="match status" value="1"/>
</dbReference>
<keyword evidence="1" id="KW-0645">Protease</keyword>
<organism evidence="1">
    <name type="scientific">Tanacetum cinerariifolium</name>
    <name type="common">Dalmatian daisy</name>
    <name type="synonym">Chrysanthemum cinerariifolium</name>
    <dbReference type="NCBI Taxonomy" id="118510"/>
    <lineage>
        <taxon>Eukaryota</taxon>
        <taxon>Viridiplantae</taxon>
        <taxon>Streptophyta</taxon>
        <taxon>Embryophyta</taxon>
        <taxon>Tracheophyta</taxon>
        <taxon>Spermatophyta</taxon>
        <taxon>Magnoliopsida</taxon>
        <taxon>eudicotyledons</taxon>
        <taxon>Gunneridae</taxon>
        <taxon>Pentapetalae</taxon>
        <taxon>asterids</taxon>
        <taxon>campanulids</taxon>
        <taxon>Asterales</taxon>
        <taxon>Asteraceae</taxon>
        <taxon>Asteroideae</taxon>
        <taxon>Anthemideae</taxon>
        <taxon>Anthemidinae</taxon>
        <taxon>Tanacetum</taxon>
    </lineage>
</organism>
<feature type="non-terminal residue" evidence="1">
    <location>
        <position position="92"/>
    </location>
</feature>